<dbReference type="PROSITE" id="PS01124">
    <property type="entry name" value="HTH_ARAC_FAMILY_2"/>
    <property type="match status" value="1"/>
</dbReference>
<keyword evidence="6" id="KW-1185">Reference proteome</keyword>
<evidence type="ECO:0000259" key="4">
    <source>
        <dbReference type="PROSITE" id="PS01124"/>
    </source>
</evidence>
<evidence type="ECO:0000256" key="3">
    <source>
        <dbReference type="ARBA" id="ARBA00023163"/>
    </source>
</evidence>
<dbReference type="InterPro" id="IPR020449">
    <property type="entry name" value="Tscrpt_reg_AraC-type_HTH"/>
</dbReference>
<dbReference type="SMART" id="SM00871">
    <property type="entry name" value="AraC_E_bind"/>
    <property type="match status" value="1"/>
</dbReference>
<dbReference type="KEGG" id="pbap:Pla133_02380"/>
<gene>
    <name evidence="5" type="primary">rob</name>
    <name evidence="5" type="ORF">Pla133_02380</name>
</gene>
<reference evidence="5 6" key="1">
    <citation type="submission" date="2019-02" db="EMBL/GenBank/DDBJ databases">
        <title>Deep-cultivation of Planctomycetes and their phenomic and genomic characterization uncovers novel biology.</title>
        <authorList>
            <person name="Wiegand S."/>
            <person name="Jogler M."/>
            <person name="Boedeker C."/>
            <person name="Pinto D."/>
            <person name="Vollmers J."/>
            <person name="Rivas-Marin E."/>
            <person name="Kohn T."/>
            <person name="Peeters S.H."/>
            <person name="Heuer A."/>
            <person name="Rast P."/>
            <person name="Oberbeckmann S."/>
            <person name="Bunk B."/>
            <person name="Jeske O."/>
            <person name="Meyerdierks A."/>
            <person name="Storesund J.E."/>
            <person name="Kallscheuer N."/>
            <person name="Luecker S."/>
            <person name="Lage O.M."/>
            <person name="Pohl T."/>
            <person name="Merkel B.J."/>
            <person name="Hornburger P."/>
            <person name="Mueller R.-W."/>
            <person name="Bruemmer F."/>
            <person name="Labrenz M."/>
            <person name="Spormann A.M."/>
            <person name="Op den Camp H."/>
            <person name="Overmann J."/>
            <person name="Amann R."/>
            <person name="Jetten M.S.M."/>
            <person name="Mascher T."/>
            <person name="Medema M.H."/>
            <person name="Devos D.P."/>
            <person name="Kaster A.-K."/>
            <person name="Ovreas L."/>
            <person name="Rohde M."/>
            <person name="Galperin M.Y."/>
            <person name="Jogler C."/>
        </authorList>
    </citation>
    <scope>NUCLEOTIDE SEQUENCE [LARGE SCALE GENOMIC DNA]</scope>
    <source>
        <strain evidence="5 6">Pla133</strain>
    </source>
</reference>
<evidence type="ECO:0000313" key="5">
    <source>
        <dbReference type="EMBL" id="QDU65174.1"/>
    </source>
</evidence>
<accession>A0A518BDW3</accession>
<organism evidence="5 6">
    <name type="scientific">Engelhardtia mirabilis</name>
    <dbReference type="NCBI Taxonomy" id="2528011"/>
    <lineage>
        <taxon>Bacteria</taxon>
        <taxon>Pseudomonadati</taxon>
        <taxon>Planctomycetota</taxon>
        <taxon>Planctomycetia</taxon>
        <taxon>Planctomycetia incertae sedis</taxon>
        <taxon>Engelhardtia</taxon>
    </lineage>
</organism>
<evidence type="ECO:0000256" key="1">
    <source>
        <dbReference type="ARBA" id="ARBA00023015"/>
    </source>
</evidence>
<dbReference type="InterPro" id="IPR018060">
    <property type="entry name" value="HTH_AraC"/>
</dbReference>
<name>A0A518BDW3_9BACT</name>
<dbReference type="EMBL" id="CP036287">
    <property type="protein sequence ID" value="QDU65174.1"/>
    <property type="molecule type" value="Genomic_DNA"/>
</dbReference>
<dbReference type="InterPro" id="IPR050908">
    <property type="entry name" value="SmbC-like"/>
</dbReference>
<dbReference type="Gene3D" id="1.10.10.60">
    <property type="entry name" value="Homeodomain-like"/>
    <property type="match status" value="2"/>
</dbReference>
<dbReference type="Proteomes" id="UP000316921">
    <property type="component" value="Chromosome"/>
</dbReference>
<dbReference type="PANTHER" id="PTHR40055:SF1">
    <property type="entry name" value="TRANSCRIPTIONAL REGULATOR YGIV-RELATED"/>
    <property type="match status" value="1"/>
</dbReference>
<feature type="domain" description="HTH araC/xylS-type" evidence="4">
    <location>
        <begin position="18"/>
        <end position="117"/>
    </location>
</feature>
<dbReference type="InterPro" id="IPR009057">
    <property type="entry name" value="Homeodomain-like_sf"/>
</dbReference>
<dbReference type="GO" id="GO:0003700">
    <property type="term" value="F:DNA-binding transcription factor activity"/>
    <property type="evidence" value="ECO:0007669"/>
    <property type="project" value="InterPro"/>
</dbReference>
<dbReference type="Pfam" id="PF06445">
    <property type="entry name" value="GyrI-like"/>
    <property type="match status" value="1"/>
</dbReference>
<dbReference type="InterPro" id="IPR018062">
    <property type="entry name" value="HTH_AraC-typ_CS"/>
</dbReference>
<keyword evidence="3" id="KW-0804">Transcription</keyword>
<evidence type="ECO:0000256" key="2">
    <source>
        <dbReference type="ARBA" id="ARBA00023125"/>
    </source>
</evidence>
<keyword evidence="2" id="KW-0238">DNA-binding</keyword>
<sequence length="314" mass="35653">MRTDSETDPSLDYVQRVNRAIDHVLAHLDQPLSLEVVARAASFSPFHFHRVFKSLTGETLNAFIKRVRLERAVSMLGRTQGRSLTEIALACGFGSSSDFSRSFKQRFGVPPSAFDVQAYRRDRRERWQSTVADPEYRHLLQRLPPGENPDGFEVELLRLPPRRVAYIRVPDPFSSLGAVTGAAERLVEWAEARGVAGGTWYGYMWDDPEVVAHEDCRYDVAVEVDEVRPEGEVGRFDFPAMTVAKLEIKGAIDLEQRALDWIYATWLPRSGMVPTDQPCFEVWHGRPFAHGYEHFELDLHLPIRSLLAVGTDRG</sequence>
<dbReference type="Pfam" id="PF12833">
    <property type="entry name" value="HTH_18"/>
    <property type="match status" value="1"/>
</dbReference>
<dbReference type="GO" id="GO:0043565">
    <property type="term" value="F:sequence-specific DNA binding"/>
    <property type="evidence" value="ECO:0007669"/>
    <property type="project" value="InterPro"/>
</dbReference>
<dbReference type="SUPFAM" id="SSF55136">
    <property type="entry name" value="Probable bacterial effector-binding domain"/>
    <property type="match status" value="1"/>
</dbReference>
<dbReference type="PANTHER" id="PTHR40055">
    <property type="entry name" value="TRANSCRIPTIONAL REGULATOR YGIV-RELATED"/>
    <property type="match status" value="1"/>
</dbReference>
<dbReference type="SMART" id="SM00342">
    <property type="entry name" value="HTH_ARAC"/>
    <property type="match status" value="1"/>
</dbReference>
<protein>
    <submittedName>
        <fullName evidence="5">Right origin-binding protein</fullName>
    </submittedName>
</protein>
<dbReference type="InterPro" id="IPR011256">
    <property type="entry name" value="Reg_factor_effector_dom_sf"/>
</dbReference>
<proteinExistence type="predicted"/>
<dbReference type="InterPro" id="IPR029442">
    <property type="entry name" value="GyrI-like"/>
</dbReference>
<dbReference type="InterPro" id="IPR010499">
    <property type="entry name" value="AraC_E-bd"/>
</dbReference>
<dbReference type="RefSeq" id="WP_145061529.1">
    <property type="nucleotide sequence ID" value="NZ_CP036287.1"/>
</dbReference>
<dbReference type="SUPFAM" id="SSF46689">
    <property type="entry name" value="Homeodomain-like"/>
    <property type="match status" value="2"/>
</dbReference>
<evidence type="ECO:0000313" key="6">
    <source>
        <dbReference type="Proteomes" id="UP000316921"/>
    </source>
</evidence>
<keyword evidence="1" id="KW-0805">Transcription regulation</keyword>
<dbReference type="AlphaFoldDB" id="A0A518BDW3"/>
<dbReference type="PRINTS" id="PR00032">
    <property type="entry name" value="HTHARAC"/>
</dbReference>
<dbReference type="PROSITE" id="PS00041">
    <property type="entry name" value="HTH_ARAC_FAMILY_1"/>
    <property type="match status" value="1"/>
</dbReference>
<dbReference type="Gene3D" id="3.20.80.10">
    <property type="entry name" value="Regulatory factor, effector binding domain"/>
    <property type="match status" value="1"/>
</dbReference>